<name>A0A9D4MUA4_DREPO</name>
<dbReference type="EMBL" id="JAIWYP010000001">
    <property type="protein sequence ID" value="KAH3883460.1"/>
    <property type="molecule type" value="Genomic_DNA"/>
</dbReference>
<keyword evidence="1" id="KW-0732">Signal</keyword>
<accession>A0A9D4MUA4</accession>
<gene>
    <name evidence="2" type="ORF">DPMN_007417</name>
</gene>
<comment type="caution">
    <text evidence="2">The sequence shown here is derived from an EMBL/GenBank/DDBJ whole genome shotgun (WGS) entry which is preliminary data.</text>
</comment>
<reference evidence="2" key="2">
    <citation type="submission" date="2020-11" db="EMBL/GenBank/DDBJ databases">
        <authorList>
            <person name="McCartney M.A."/>
            <person name="Auch B."/>
            <person name="Kono T."/>
            <person name="Mallez S."/>
            <person name="Becker A."/>
            <person name="Gohl D.M."/>
            <person name="Silverstein K.A.T."/>
            <person name="Koren S."/>
            <person name="Bechman K.B."/>
            <person name="Herman A."/>
            <person name="Abrahante J.E."/>
            <person name="Garbe J."/>
        </authorList>
    </citation>
    <scope>NUCLEOTIDE SEQUENCE</scope>
    <source>
        <strain evidence="2">Duluth1</strain>
        <tissue evidence="2">Whole animal</tissue>
    </source>
</reference>
<protein>
    <recommendedName>
        <fullName evidence="4">Secreted protein</fullName>
    </recommendedName>
</protein>
<reference evidence="2" key="1">
    <citation type="journal article" date="2019" name="bioRxiv">
        <title>The Genome of the Zebra Mussel, Dreissena polymorpha: A Resource for Invasive Species Research.</title>
        <authorList>
            <person name="McCartney M.A."/>
            <person name="Auch B."/>
            <person name="Kono T."/>
            <person name="Mallez S."/>
            <person name="Zhang Y."/>
            <person name="Obille A."/>
            <person name="Becker A."/>
            <person name="Abrahante J.E."/>
            <person name="Garbe J."/>
            <person name="Badalamenti J.P."/>
            <person name="Herman A."/>
            <person name="Mangelson H."/>
            <person name="Liachko I."/>
            <person name="Sullivan S."/>
            <person name="Sone E.D."/>
            <person name="Koren S."/>
            <person name="Silverstein K.A.T."/>
            <person name="Beckman K.B."/>
            <person name="Gohl D.M."/>
        </authorList>
    </citation>
    <scope>NUCLEOTIDE SEQUENCE</scope>
    <source>
        <strain evidence="2">Duluth1</strain>
        <tissue evidence="2">Whole animal</tissue>
    </source>
</reference>
<evidence type="ECO:0000313" key="3">
    <source>
        <dbReference type="Proteomes" id="UP000828390"/>
    </source>
</evidence>
<organism evidence="2 3">
    <name type="scientific">Dreissena polymorpha</name>
    <name type="common">Zebra mussel</name>
    <name type="synonym">Mytilus polymorpha</name>
    <dbReference type="NCBI Taxonomy" id="45954"/>
    <lineage>
        <taxon>Eukaryota</taxon>
        <taxon>Metazoa</taxon>
        <taxon>Spiralia</taxon>
        <taxon>Lophotrochozoa</taxon>
        <taxon>Mollusca</taxon>
        <taxon>Bivalvia</taxon>
        <taxon>Autobranchia</taxon>
        <taxon>Heteroconchia</taxon>
        <taxon>Euheterodonta</taxon>
        <taxon>Imparidentia</taxon>
        <taxon>Neoheterodontei</taxon>
        <taxon>Myida</taxon>
        <taxon>Dreissenoidea</taxon>
        <taxon>Dreissenidae</taxon>
        <taxon>Dreissena</taxon>
    </lineage>
</organism>
<evidence type="ECO:0000313" key="2">
    <source>
        <dbReference type="EMBL" id="KAH3883460.1"/>
    </source>
</evidence>
<evidence type="ECO:0008006" key="4">
    <source>
        <dbReference type="Google" id="ProtNLM"/>
    </source>
</evidence>
<sequence>MRITSVFLMLIFRPVFSASSACRVSFDCACCCLWGRRLMSSAKSRSSRCLVKVHWMPVLLPSVVLLMIQSMMIRKIVGESIQPCLTPVFTAKGSVSFPL</sequence>
<feature type="signal peptide" evidence="1">
    <location>
        <begin position="1"/>
        <end position="17"/>
    </location>
</feature>
<proteinExistence type="predicted"/>
<dbReference type="AlphaFoldDB" id="A0A9D4MUA4"/>
<feature type="chain" id="PRO_5039589592" description="Secreted protein" evidence="1">
    <location>
        <begin position="18"/>
        <end position="99"/>
    </location>
</feature>
<keyword evidence="3" id="KW-1185">Reference proteome</keyword>
<dbReference type="Proteomes" id="UP000828390">
    <property type="component" value="Unassembled WGS sequence"/>
</dbReference>
<evidence type="ECO:0000256" key="1">
    <source>
        <dbReference type="SAM" id="SignalP"/>
    </source>
</evidence>